<evidence type="ECO:0000259" key="8">
    <source>
        <dbReference type="PROSITE" id="PS50850"/>
    </source>
</evidence>
<feature type="transmembrane region" description="Helical" evidence="7">
    <location>
        <begin position="226"/>
        <end position="243"/>
    </location>
</feature>
<keyword evidence="6 7" id="KW-0472">Membrane</keyword>
<evidence type="ECO:0000256" key="7">
    <source>
        <dbReference type="SAM" id="Phobius"/>
    </source>
</evidence>
<feature type="transmembrane region" description="Helical" evidence="7">
    <location>
        <begin position="354"/>
        <end position="380"/>
    </location>
</feature>
<dbReference type="SUPFAM" id="SSF103473">
    <property type="entry name" value="MFS general substrate transporter"/>
    <property type="match status" value="1"/>
</dbReference>
<dbReference type="Pfam" id="PF07690">
    <property type="entry name" value="MFS_1"/>
    <property type="match status" value="1"/>
</dbReference>
<gene>
    <name evidence="9" type="ORF">Q3982_01365</name>
</gene>
<dbReference type="PANTHER" id="PTHR42718">
    <property type="entry name" value="MAJOR FACILITATOR SUPERFAMILY MULTIDRUG TRANSPORTER MFSC"/>
    <property type="match status" value="1"/>
</dbReference>
<keyword evidence="3" id="KW-1003">Cell membrane</keyword>
<comment type="caution">
    <text evidence="9">The sequence shown here is derived from an EMBL/GenBank/DDBJ whole genome shotgun (WGS) entry which is preliminary data.</text>
</comment>
<feature type="transmembrane region" description="Helical" evidence="7">
    <location>
        <begin position="329"/>
        <end position="348"/>
    </location>
</feature>
<dbReference type="Proteomes" id="UP001168575">
    <property type="component" value="Unassembled WGS sequence"/>
</dbReference>
<dbReference type="NCBIfam" id="TIGR00711">
    <property type="entry name" value="efflux_EmrB"/>
    <property type="match status" value="1"/>
</dbReference>
<dbReference type="AlphaFoldDB" id="A0AA43RHJ0"/>
<evidence type="ECO:0000313" key="10">
    <source>
        <dbReference type="Proteomes" id="UP001168575"/>
    </source>
</evidence>
<feature type="transmembrane region" description="Helical" evidence="7">
    <location>
        <begin position="199"/>
        <end position="220"/>
    </location>
</feature>
<name>A0AA43RHJ0_9ACTN</name>
<accession>A0AA43RHJ0</accession>
<feature type="transmembrane region" description="Helical" evidence="7">
    <location>
        <begin position="12"/>
        <end position="30"/>
    </location>
</feature>
<dbReference type="InterPro" id="IPR020846">
    <property type="entry name" value="MFS_dom"/>
</dbReference>
<protein>
    <submittedName>
        <fullName evidence="9">MDR family MFS transporter</fullName>
    </submittedName>
</protein>
<dbReference type="EMBL" id="JAUMVS010000010">
    <property type="protein sequence ID" value="MDO4841313.1"/>
    <property type="molecule type" value="Genomic_DNA"/>
</dbReference>
<dbReference type="InterPro" id="IPR011701">
    <property type="entry name" value="MFS"/>
</dbReference>
<feature type="transmembrane region" description="Helical" evidence="7">
    <location>
        <begin position="50"/>
        <end position="71"/>
    </location>
</feature>
<feature type="transmembrane region" description="Helical" evidence="7">
    <location>
        <begin position="107"/>
        <end position="128"/>
    </location>
</feature>
<feature type="transmembrane region" description="Helical" evidence="7">
    <location>
        <begin position="301"/>
        <end position="322"/>
    </location>
</feature>
<dbReference type="InterPro" id="IPR004638">
    <property type="entry name" value="EmrB-like"/>
</dbReference>
<feature type="transmembrane region" description="Helical" evidence="7">
    <location>
        <begin position="434"/>
        <end position="456"/>
    </location>
</feature>
<organism evidence="9 10">
    <name type="scientific">Phoenicibacter congonensis</name>
    <dbReference type="NCBI Taxonomy" id="1944646"/>
    <lineage>
        <taxon>Bacteria</taxon>
        <taxon>Bacillati</taxon>
        <taxon>Actinomycetota</taxon>
        <taxon>Coriobacteriia</taxon>
        <taxon>Eggerthellales</taxon>
        <taxon>Eggerthellaceae</taxon>
        <taxon>Phoenicibacter</taxon>
    </lineage>
</organism>
<evidence type="ECO:0000256" key="5">
    <source>
        <dbReference type="ARBA" id="ARBA00022989"/>
    </source>
</evidence>
<keyword evidence="4 7" id="KW-0812">Transmembrane</keyword>
<dbReference type="PROSITE" id="PS50850">
    <property type="entry name" value="MFS"/>
    <property type="match status" value="1"/>
</dbReference>
<feature type="transmembrane region" description="Helical" evidence="7">
    <location>
        <begin position="166"/>
        <end position="187"/>
    </location>
</feature>
<evidence type="ECO:0000256" key="6">
    <source>
        <dbReference type="ARBA" id="ARBA00023136"/>
    </source>
</evidence>
<feature type="transmembrane region" description="Helical" evidence="7">
    <location>
        <begin position="401"/>
        <end position="422"/>
    </location>
</feature>
<keyword evidence="5 7" id="KW-1133">Transmembrane helix</keyword>
<feature type="transmembrane region" description="Helical" evidence="7">
    <location>
        <begin position="135"/>
        <end position="154"/>
    </location>
</feature>
<dbReference type="InterPro" id="IPR036259">
    <property type="entry name" value="MFS_trans_sf"/>
</dbReference>
<evidence type="ECO:0000256" key="2">
    <source>
        <dbReference type="ARBA" id="ARBA00022448"/>
    </source>
</evidence>
<dbReference type="PRINTS" id="PR01036">
    <property type="entry name" value="TCRTETB"/>
</dbReference>
<comment type="subcellular location">
    <subcellularLocation>
        <location evidence="1">Cell membrane</location>
        <topology evidence="1">Multi-pass membrane protein</topology>
    </subcellularLocation>
</comment>
<feature type="domain" description="Major facilitator superfamily (MFS) profile" evidence="8">
    <location>
        <begin position="12"/>
        <end position="460"/>
    </location>
</feature>
<proteinExistence type="predicted"/>
<sequence>MALGLTKAKFRQMIILLAGAFIVVLNMTLLTPALNTIMHEMNVSQTTVQWLTSGYSLTEAVVIPMAAFFMGRFSNKRLFVGAMCVFSCGSLIGALSPSFSFLLLARVVQACSTGLMMPMVTSIILVLIPKEHRGSAMGIVTLIIGFAPTIGPTLSGVLIDTIGWRAIFALISALSLAIVALSFFYMTSEVDFERASFDAPSVVLASFGLVSLLLGISSFSSSDNKLFNFAEVAVGLLLIGIYAKRQLSAERPMLQVGVLKESRYRTCVIVVCLIQGGLIGMETIMPLYIQVVLGEPATVSGLTLLPGAVLGAVTGVLAGRIFDKKGVRVPVICGVAMNAMGLVLLLCLSASSPIWFVTIAYACVIMGLEFTMTPVNTWGINSLPNNLVPHAQSTSNTINQVAGSFGTALLVSVASMVSGAVANSSSVEATFLGYHASFLATTVIVGIALLTVIFFVKEPSKKSSTVPAMSPELKHSKS</sequence>
<evidence type="ECO:0000256" key="3">
    <source>
        <dbReference type="ARBA" id="ARBA00022475"/>
    </source>
</evidence>
<evidence type="ECO:0000256" key="4">
    <source>
        <dbReference type="ARBA" id="ARBA00022692"/>
    </source>
</evidence>
<dbReference type="CDD" id="cd17503">
    <property type="entry name" value="MFS_LmrB_MDR_like"/>
    <property type="match status" value="1"/>
</dbReference>
<feature type="transmembrane region" description="Helical" evidence="7">
    <location>
        <begin position="78"/>
        <end position="95"/>
    </location>
</feature>
<reference evidence="9" key="1">
    <citation type="submission" date="2023-07" db="EMBL/GenBank/DDBJ databases">
        <title>Between Cages and Wild: Unraveling the Impact of Captivity on Animal Microbiomes and Antimicrobial Resistance.</title>
        <authorList>
            <person name="Schmartz G.P."/>
            <person name="Rehner J."/>
            <person name="Schuff M.J."/>
            <person name="Becker S.L."/>
            <person name="Kravczyk M."/>
            <person name="Gurevich A."/>
            <person name="Francke R."/>
            <person name="Mueller R."/>
            <person name="Keller V."/>
            <person name="Keller A."/>
        </authorList>
    </citation>
    <scope>NUCLEOTIDE SEQUENCE</scope>
    <source>
        <strain evidence="9">S12M_St_49</strain>
    </source>
</reference>
<dbReference type="Gene3D" id="1.20.1250.20">
    <property type="entry name" value="MFS general substrate transporter like domains"/>
    <property type="match status" value="1"/>
</dbReference>
<evidence type="ECO:0000256" key="1">
    <source>
        <dbReference type="ARBA" id="ARBA00004651"/>
    </source>
</evidence>
<evidence type="ECO:0000313" key="9">
    <source>
        <dbReference type="EMBL" id="MDO4841313.1"/>
    </source>
</evidence>
<feature type="transmembrane region" description="Helical" evidence="7">
    <location>
        <begin position="264"/>
        <end position="289"/>
    </location>
</feature>
<dbReference type="Gene3D" id="1.20.1720.10">
    <property type="entry name" value="Multidrug resistance protein D"/>
    <property type="match status" value="1"/>
</dbReference>
<dbReference type="GO" id="GO:0022857">
    <property type="term" value="F:transmembrane transporter activity"/>
    <property type="evidence" value="ECO:0007669"/>
    <property type="project" value="InterPro"/>
</dbReference>
<keyword evidence="10" id="KW-1185">Reference proteome</keyword>
<keyword evidence="2" id="KW-0813">Transport</keyword>
<dbReference type="GO" id="GO:0005886">
    <property type="term" value="C:plasma membrane"/>
    <property type="evidence" value="ECO:0007669"/>
    <property type="project" value="UniProtKB-SubCell"/>
</dbReference>
<dbReference type="PANTHER" id="PTHR42718:SF24">
    <property type="entry name" value="MAJOR FACILITATOR SUPERFAMILY (MFS) PROFILE DOMAIN-CONTAINING PROTEIN"/>
    <property type="match status" value="1"/>
</dbReference>